<organism evidence="3 4">
    <name type="scientific">Listeria rocourtiae</name>
    <dbReference type="NCBI Taxonomy" id="647910"/>
    <lineage>
        <taxon>Bacteria</taxon>
        <taxon>Bacillati</taxon>
        <taxon>Bacillota</taxon>
        <taxon>Bacilli</taxon>
        <taxon>Bacillales</taxon>
        <taxon>Listeriaceae</taxon>
        <taxon>Listeria</taxon>
    </lineage>
</organism>
<evidence type="ECO:0000313" key="3">
    <source>
        <dbReference type="EMBL" id="TDR55558.1"/>
    </source>
</evidence>
<dbReference type="Proteomes" id="UP000295558">
    <property type="component" value="Unassembled WGS sequence"/>
</dbReference>
<accession>A0A4R6ZSL6</accession>
<evidence type="ECO:0000259" key="2">
    <source>
        <dbReference type="Pfam" id="PF12688"/>
    </source>
</evidence>
<name>A0A4R6ZSL6_9LIST</name>
<evidence type="ECO:0000313" key="4">
    <source>
        <dbReference type="Proteomes" id="UP000295558"/>
    </source>
</evidence>
<dbReference type="AlphaFoldDB" id="A0A4R6ZSL6"/>
<dbReference type="Pfam" id="PF12688">
    <property type="entry name" value="TPR_5"/>
    <property type="match status" value="1"/>
</dbReference>
<feature type="domain" description="Tetratrico peptide repeat group 5" evidence="2">
    <location>
        <begin position="40"/>
        <end position="154"/>
    </location>
</feature>
<dbReference type="OrthoDB" id="193829at2"/>
<dbReference type="RefSeq" id="WP_036070326.1">
    <property type="nucleotide sequence ID" value="NZ_SNZK01000001.1"/>
</dbReference>
<feature type="repeat" description="TPR" evidence="1">
    <location>
        <begin position="70"/>
        <end position="103"/>
    </location>
</feature>
<proteinExistence type="predicted"/>
<dbReference type="PROSITE" id="PS50293">
    <property type="entry name" value="TPR_REGION"/>
    <property type="match status" value="1"/>
</dbReference>
<keyword evidence="4" id="KW-1185">Reference proteome</keyword>
<gene>
    <name evidence="3" type="ORF">DFP96_101495</name>
</gene>
<dbReference type="InterPro" id="IPR019734">
    <property type="entry name" value="TPR_rpt"/>
</dbReference>
<dbReference type="PROSITE" id="PS50005">
    <property type="entry name" value="TPR"/>
    <property type="match status" value="1"/>
</dbReference>
<dbReference type="InterPro" id="IPR041656">
    <property type="entry name" value="TPR_5"/>
</dbReference>
<dbReference type="STRING" id="1265846.PROCOU_06573"/>
<sequence length="159" mass="17539">MKPAAILVLLESGQYQNAKESAKNGLLAESDNALLNYYVAWSCDGLGDETEAISYYEKALKIGLPEDCLADAYIGLGSTYRAVGNYEKADEIFQQARATFPKNQALAVFASMSLYNKRHYKEAMQLAIKIIGETSNDPSIMAYKNAIINYSADLDAVWD</sequence>
<comment type="caution">
    <text evidence="3">The sequence shown here is derived from an EMBL/GenBank/DDBJ whole genome shotgun (WGS) entry which is preliminary data.</text>
</comment>
<dbReference type="EMBL" id="SNZK01000001">
    <property type="protein sequence ID" value="TDR55558.1"/>
    <property type="molecule type" value="Genomic_DNA"/>
</dbReference>
<dbReference type="SUPFAM" id="SSF48452">
    <property type="entry name" value="TPR-like"/>
    <property type="match status" value="1"/>
</dbReference>
<dbReference type="Gene3D" id="1.25.40.10">
    <property type="entry name" value="Tetratricopeptide repeat domain"/>
    <property type="match status" value="1"/>
</dbReference>
<dbReference type="SMART" id="SM00028">
    <property type="entry name" value="TPR"/>
    <property type="match status" value="2"/>
</dbReference>
<dbReference type="InterPro" id="IPR011990">
    <property type="entry name" value="TPR-like_helical_dom_sf"/>
</dbReference>
<evidence type="ECO:0000256" key="1">
    <source>
        <dbReference type="PROSITE-ProRule" id="PRU00339"/>
    </source>
</evidence>
<keyword evidence="1" id="KW-0802">TPR repeat</keyword>
<reference evidence="3 4" key="1">
    <citation type="submission" date="2019-03" db="EMBL/GenBank/DDBJ databases">
        <title>Genomic Encyclopedia of Type Strains, Phase III (KMG-III): the genomes of soil and plant-associated and newly described type strains.</title>
        <authorList>
            <person name="Whitman W."/>
        </authorList>
    </citation>
    <scope>NUCLEOTIDE SEQUENCE [LARGE SCALE GENOMIC DNA]</scope>
    <source>
        <strain evidence="3 4">CECT 7972</strain>
    </source>
</reference>
<protein>
    <submittedName>
        <fullName evidence="3">Tetratricopeptide repeat protein</fullName>
    </submittedName>
</protein>